<reference evidence="2" key="1">
    <citation type="submission" date="2016-10" db="EMBL/GenBank/DDBJ databases">
        <authorList>
            <person name="Varghese N."/>
            <person name="Submissions S."/>
        </authorList>
    </citation>
    <scope>NUCLEOTIDE SEQUENCE [LARGE SCALE GENOMIC DNA]</scope>
    <source>
        <strain evidence="2">Gh-48</strain>
    </source>
</reference>
<organism evidence="1 2">
    <name type="scientific">Mucilaginibacter gossypiicola</name>
    <dbReference type="NCBI Taxonomy" id="551995"/>
    <lineage>
        <taxon>Bacteria</taxon>
        <taxon>Pseudomonadati</taxon>
        <taxon>Bacteroidota</taxon>
        <taxon>Sphingobacteriia</taxon>
        <taxon>Sphingobacteriales</taxon>
        <taxon>Sphingobacteriaceae</taxon>
        <taxon>Mucilaginibacter</taxon>
    </lineage>
</organism>
<dbReference type="STRING" id="551995.SAMN05192574_101380"/>
<evidence type="ECO:0000313" key="1">
    <source>
        <dbReference type="EMBL" id="SEM66196.1"/>
    </source>
</evidence>
<accession>A0A1H8A6U1</accession>
<dbReference type="EMBL" id="FOCL01000001">
    <property type="protein sequence ID" value="SEM66196.1"/>
    <property type="molecule type" value="Genomic_DNA"/>
</dbReference>
<dbReference type="Proteomes" id="UP000198942">
    <property type="component" value="Unassembled WGS sequence"/>
</dbReference>
<name>A0A1H8A6U1_9SPHI</name>
<protein>
    <submittedName>
        <fullName evidence="1">Uncharacterized protein</fullName>
    </submittedName>
</protein>
<dbReference type="RefSeq" id="WP_091206863.1">
    <property type="nucleotide sequence ID" value="NZ_FOCL01000001.1"/>
</dbReference>
<gene>
    <name evidence="1" type="ORF">SAMN05192574_101380</name>
</gene>
<sequence length="80" mass="9666">MRTTKKQTQEEIATDLLWNEVMRFRQMADPLLTIDYITELMVEHQKRDGYFSPDEWQNFYNLIRLLTQIAKMNDNLKIVA</sequence>
<dbReference type="AlphaFoldDB" id="A0A1H8A6U1"/>
<proteinExistence type="predicted"/>
<evidence type="ECO:0000313" key="2">
    <source>
        <dbReference type="Proteomes" id="UP000198942"/>
    </source>
</evidence>
<keyword evidence="2" id="KW-1185">Reference proteome</keyword>